<evidence type="ECO:0000256" key="2">
    <source>
        <dbReference type="SAM" id="MobiDB-lite"/>
    </source>
</evidence>
<evidence type="ECO:0000313" key="3">
    <source>
        <dbReference type="EMBL" id="KAK9800860.1"/>
    </source>
</evidence>
<protein>
    <submittedName>
        <fullName evidence="3">Uncharacterized protein</fullName>
    </submittedName>
</protein>
<evidence type="ECO:0000256" key="1">
    <source>
        <dbReference type="SAM" id="Coils"/>
    </source>
</evidence>
<name>A0AAW1NVX6_9CHLO</name>
<accession>A0AAW1NVX6</accession>
<feature type="region of interest" description="Disordered" evidence="2">
    <location>
        <begin position="1"/>
        <end position="34"/>
    </location>
</feature>
<evidence type="ECO:0000313" key="4">
    <source>
        <dbReference type="Proteomes" id="UP001465755"/>
    </source>
</evidence>
<dbReference type="EMBL" id="JALJOQ010000078">
    <property type="protein sequence ID" value="KAK9800860.1"/>
    <property type="molecule type" value="Genomic_DNA"/>
</dbReference>
<keyword evidence="4" id="KW-1185">Reference proteome</keyword>
<dbReference type="Proteomes" id="UP001465755">
    <property type="component" value="Unassembled WGS sequence"/>
</dbReference>
<gene>
    <name evidence="3" type="ORF">WJX73_001338</name>
</gene>
<keyword evidence="1" id="KW-0175">Coiled coil</keyword>
<sequence>MEKFLQQAFGSGPGGSPVKPSARPQSAAVGRARQPPLAQLRVRIEELELTVLNRQDVIQHLNKDVEKMVSQLADLGRLKAEGQQHAQRQLAELTANLNKATDARNRLQQEATSLQTAVSQQKQEAAALKAELEAELEAARSKASSDQAALAAEIAGLQDRLQSAETQLQA</sequence>
<proteinExistence type="predicted"/>
<comment type="caution">
    <text evidence="3">The sequence shown here is derived from an EMBL/GenBank/DDBJ whole genome shotgun (WGS) entry which is preliminary data.</text>
</comment>
<feature type="coiled-coil region" evidence="1">
    <location>
        <begin position="83"/>
        <end position="167"/>
    </location>
</feature>
<dbReference type="AlphaFoldDB" id="A0AAW1NVX6"/>
<reference evidence="3 4" key="1">
    <citation type="journal article" date="2024" name="Nat. Commun.">
        <title>Phylogenomics reveals the evolutionary origins of lichenization in chlorophyte algae.</title>
        <authorList>
            <person name="Puginier C."/>
            <person name="Libourel C."/>
            <person name="Otte J."/>
            <person name="Skaloud P."/>
            <person name="Haon M."/>
            <person name="Grisel S."/>
            <person name="Petersen M."/>
            <person name="Berrin J.G."/>
            <person name="Delaux P.M."/>
            <person name="Dal Grande F."/>
            <person name="Keller J."/>
        </authorList>
    </citation>
    <scope>NUCLEOTIDE SEQUENCE [LARGE SCALE GENOMIC DNA]</scope>
    <source>
        <strain evidence="3 4">SAG 2036</strain>
    </source>
</reference>
<organism evidence="3 4">
    <name type="scientific">Symbiochloris irregularis</name>
    <dbReference type="NCBI Taxonomy" id="706552"/>
    <lineage>
        <taxon>Eukaryota</taxon>
        <taxon>Viridiplantae</taxon>
        <taxon>Chlorophyta</taxon>
        <taxon>core chlorophytes</taxon>
        <taxon>Trebouxiophyceae</taxon>
        <taxon>Trebouxiales</taxon>
        <taxon>Trebouxiaceae</taxon>
        <taxon>Symbiochloris</taxon>
    </lineage>
</organism>